<keyword evidence="2" id="KW-0539">Nucleus</keyword>
<dbReference type="PANTHER" id="PTHR37534">
    <property type="entry name" value="TRANSCRIPTIONAL ACTIVATOR PROTEIN UGA3"/>
    <property type="match status" value="1"/>
</dbReference>
<dbReference type="InterPro" id="IPR001138">
    <property type="entry name" value="Zn2Cys6_DnaBD"/>
</dbReference>
<dbReference type="GO" id="GO:0045944">
    <property type="term" value="P:positive regulation of transcription by RNA polymerase II"/>
    <property type="evidence" value="ECO:0007669"/>
    <property type="project" value="TreeGrafter"/>
</dbReference>
<name>A0A9N9YQ26_9HYPO</name>
<organism evidence="4 5">
    <name type="scientific">Clonostachys rhizophaga</name>
    <dbReference type="NCBI Taxonomy" id="160324"/>
    <lineage>
        <taxon>Eukaryota</taxon>
        <taxon>Fungi</taxon>
        <taxon>Dikarya</taxon>
        <taxon>Ascomycota</taxon>
        <taxon>Pezizomycotina</taxon>
        <taxon>Sordariomycetes</taxon>
        <taxon>Hypocreomycetidae</taxon>
        <taxon>Hypocreales</taxon>
        <taxon>Bionectriaceae</taxon>
        <taxon>Clonostachys</taxon>
    </lineage>
</organism>
<accession>A0A9N9YQ26</accession>
<gene>
    <name evidence="4" type="ORF">CRHIZ90672A_00009691</name>
</gene>
<dbReference type="InterPro" id="IPR021858">
    <property type="entry name" value="Fun_TF"/>
</dbReference>
<dbReference type="SUPFAM" id="SSF57701">
    <property type="entry name" value="Zn2/Cys6 DNA-binding domain"/>
    <property type="match status" value="1"/>
</dbReference>
<dbReference type="CDD" id="cd00067">
    <property type="entry name" value="GAL4"/>
    <property type="match status" value="1"/>
</dbReference>
<dbReference type="GO" id="GO:0005634">
    <property type="term" value="C:nucleus"/>
    <property type="evidence" value="ECO:0007669"/>
    <property type="project" value="UniProtKB-SubCell"/>
</dbReference>
<dbReference type="SMART" id="SM00066">
    <property type="entry name" value="GAL4"/>
    <property type="match status" value="1"/>
</dbReference>
<dbReference type="PANTHER" id="PTHR37534:SF7">
    <property type="entry name" value="TRANSCRIPTIONAL ACTIVATOR PROTEIN UGA3"/>
    <property type="match status" value="1"/>
</dbReference>
<evidence type="ECO:0000256" key="2">
    <source>
        <dbReference type="ARBA" id="ARBA00023242"/>
    </source>
</evidence>
<dbReference type="OrthoDB" id="3477330at2759"/>
<evidence type="ECO:0000259" key="3">
    <source>
        <dbReference type="PROSITE" id="PS50048"/>
    </source>
</evidence>
<dbReference type="Pfam" id="PF11951">
    <property type="entry name" value="Fungal_trans_2"/>
    <property type="match status" value="1"/>
</dbReference>
<comment type="subcellular location">
    <subcellularLocation>
        <location evidence="1">Nucleus</location>
    </subcellularLocation>
</comment>
<dbReference type="GO" id="GO:0000981">
    <property type="term" value="F:DNA-binding transcription factor activity, RNA polymerase II-specific"/>
    <property type="evidence" value="ECO:0007669"/>
    <property type="project" value="InterPro"/>
</dbReference>
<evidence type="ECO:0000256" key="1">
    <source>
        <dbReference type="ARBA" id="ARBA00004123"/>
    </source>
</evidence>
<dbReference type="Pfam" id="PF00172">
    <property type="entry name" value="Zn_clus"/>
    <property type="match status" value="1"/>
</dbReference>
<dbReference type="PROSITE" id="PS50048">
    <property type="entry name" value="ZN2_CY6_FUNGAL_2"/>
    <property type="match status" value="1"/>
</dbReference>
<dbReference type="Gene3D" id="4.10.240.10">
    <property type="entry name" value="Zn(2)-C6 fungal-type DNA-binding domain"/>
    <property type="match status" value="1"/>
</dbReference>
<dbReference type="EMBL" id="CABFNQ020000741">
    <property type="protein sequence ID" value="CAH0030935.1"/>
    <property type="molecule type" value="Genomic_DNA"/>
</dbReference>
<evidence type="ECO:0000313" key="5">
    <source>
        <dbReference type="Proteomes" id="UP000696573"/>
    </source>
</evidence>
<feature type="domain" description="Zn(2)-C6 fungal-type" evidence="3">
    <location>
        <begin position="31"/>
        <end position="59"/>
    </location>
</feature>
<comment type="caution">
    <text evidence="4">The sequence shown here is derived from an EMBL/GenBank/DDBJ whole genome shotgun (WGS) entry which is preliminary data.</text>
</comment>
<reference evidence="4" key="1">
    <citation type="submission" date="2021-10" db="EMBL/GenBank/DDBJ databases">
        <authorList>
            <person name="Piombo E."/>
        </authorList>
    </citation>
    <scope>NUCLEOTIDE SEQUENCE</scope>
</reference>
<sequence>MPRRSGNKRLMTYKGCVQPSLESALCLLTFLCWTCKRRKVKCDEKPTRCGNCTRLRLDCEGYGVRLHWITDPFSTNSEASSLQSRGRMNIGLACLDPERYPVYPMSDIDRFIASIDRDSHAKKTSQHGPFNVLLLPLIQKEFHDDSNTIIEVEHPIEGSPYTSLSVSSTSPSSTPDRELEATFQAVVADTGHTPEVFPPDSPVYNVSDGDLGLFQGVTGEYQEEENDNLEKDEEIGEHVDVENVTSPQKSTLSTLCSGGFSTFCLQRYVASSLSGDPAIDMLLHHYIINLADLLQAVRHPQNPYRQLYAPAALESVSGTALSTSASFSPKSIINTAIYHSILAASAFHMWQSNPLQREFHRVASQHRQKALFFLQTALDTMRPGAEYKLLLIAMLSLVTVDVMSGAEADFAVHLHATLQLRRSRRHWKIVSPATQQLNEISEFLTLLARTLSFQTSSPLWCADHGDGKGNDNDDLPLAQGSNPCLGYMYGITLAIANAIQETCRLAEIIARIEERQSEVLPAWLRQACEDLGDLLLSWTLDEIDVDSIDDEEMRAVFKHHAHAWHYAALIYYCRRVQKVPSSELSEEVSIVAEHMHAVETLKATSRSEQANRMAPITWPAFIASCDATNRDVWVDWWERVKHYKIANIPRQYDVVRELWERIDKKTQSGDGYIDWIMVYKELDITLLPI</sequence>
<keyword evidence="5" id="KW-1185">Reference proteome</keyword>
<dbReference type="InterPro" id="IPR036864">
    <property type="entry name" value="Zn2-C6_fun-type_DNA-bd_sf"/>
</dbReference>
<protein>
    <recommendedName>
        <fullName evidence="3">Zn(2)-C6 fungal-type domain-containing protein</fullName>
    </recommendedName>
</protein>
<evidence type="ECO:0000313" key="4">
    <source>
        <dbReference type="EMBL" id="CAH0030935.1"/>
    </source>
</evidence>
<proteinExistence type="predicted"/>
<dbReference type="Proteomes" id="UP000696573">
    <property type="component" value="Unassembled WGS sequence"/>
</dbReference>
<dbReference type="AlphaFoldDB" id="A0A9N9YQ26"/>
<dbReference type="GO" id="GO:0000976">
    <property type="term" value="F:transcription cis-regulatory region binding"/>
    <property type="evidence" value="ECO:0007669"/>
    <property type="project" value="TreeGrafter"/>
</dbReference>
<dbReference type="GO" id="GO:0008270">
    <property type="term" value="F:zinc ion binding"/>
    <property type="evidence" value="ECO:0007669"/>
    <property type="project" value="InterPro"/>
</dbReference>